<dbReference type="GO" id="GO:0016607">
    <property type="term" value="C:nuclear speck"/>
    <property type="evidence" value="ECO:0007669"/>
    <property type="project" value="TreeGrafter"/>
</dbReference>
<dbReference type="PANTHER" id="PTHR46176">
    <property type="entry name" value="LD21662P"/>
    <property type="match status" value="1"/>
</dbReference>
<dbReference type="EMBL" id="LN877948">
    <property type="protein sequence ID" value="CUV04703.1"/>
    <property type="molecule type" value="Genomic_DNA"/>
</dbReference>
<dbReference type="Proteomes" id="UP000199752">
    <property type="component" value="Chromosome 2"/>
</dbReference>
<protein>
    <submittedName>
        <fullName evidence="5">Uncharacterized protein</fullName>
    </submittedName>
</protein>
<gene>
    <name evidence="5" type="ORF">CHUDEA2_3380</name>
</gene>
<dbReference type="OrthoDB" id="3689at2759"/>
<evidence type="ECO:0000313" key="5">
    <source>
        <dbReference type="EMBL" id="CUV04703.1"/>
    </source>
</evidence>
<reference evidence="5" key="1">
    <citation type="submission" date="2015-08" db="EMBL/GenBank/DDBJ databases">
        <authorList>
            <person name="Babu N.S."/>
            <person name="Beckwith C.J."/>
            <person name="Beseler K.G."/>
            <person name="Brison A."/>
            <person name="Carone J.V."/>
            <person name="Caskin T.P."/>
            <person name="Diamond M."/>
            <person name="Durham M.E."/>
            <person name="Foxe J.M."/>
            <person name="Go M."/>
            <person name="Henderson B.A."/>
            <person name="Jones I.B."/>
            <person name="McGettigan J.A."/>
            <person name="Micheletti S.J."/>
            <person name="Nasrallah M.E."/>
            <person name="Ortiz D."/>
            <person name="Piller C.R."/>
            <person name="Privatt S.R."/>
            <person name="Schneider S.L."/>
            <person name="Sharp S."/>
            <person name="Smith T.C."/>
            <person name="Stanton J.D."/>
            <person name="Ullery H.E."/>
            <person name="Wilson R.J."/>
            <person name="Serrano M.G."/>
            <person name="Buck G."/>
            <person name="Lee V."/>
            <person name="Wang Y."/>
            <person name="Carvalho R."/>
            <person name="Voegtly L."/>
            <person name="Shi R."/>
            <person name="Duckworth R."/>
            <person name="Johnson A."/>
            <person name="Loviza R."/>
            <person name="Walstead R."/>
            <person name="Shah Z."/>
            <person name="Kiflezghi M."/>
            <person name="Wade K."/>
            <person name="Ball S.L."/>
            <person name="Bradley K.W."/>
            <person name="Asai D.J."/>
            <person name="Bowman C.A."/>
            <person name="Russell D.A."/>
            <person name="Pope W.H."/>
            <person name="Jacobs-Sera D."/>
            <person name="Hendrix R.W."/>
            <person name="Hatfull G.F."/>
        </authorList>
    </citation>
    <scope>NUCLEOTIDE SEQUENCE [LARGE SCALE GENOMIC DNA]</scope>
</reference>
<feature type="region of interest" description="Disordered" evidence="4">
    <location>
        <begin position="132"/>
        <end position="168"/>
    </location>
</feature>
<dbReference type="PANTHER" id="PTHR46176:SF1">
    <property type="entry name" value="LD21662P"/>
    <property type="match status" value="1"/>
</dbReference>
<dbReference type="VEuPathDB" id="CryptoDB:CHUDEA2_3380"/>
<feature type="coiled-coil region" evidence="3">
    <location>
        <begin position="435"/>
        <end position="519"/>
    </location>
</feature>
<dbReference type="InterPro" id="IPR032017">
    <property type="entry name" value="FAM76"/>
</dbReference>
<dbReference type="Pfam" id="PF16046">
    <property type="entry name" value="FAM76"/>
    <property type="match status" value="1"/>
</dbReference>
<dbReference type="VEuPathDB" id="CryptoDB:GY17_00003509"/>
<accession>A0A0S4TDG6</accession>
<sequence length="519" mass="60588">MSRDQMTYREYYDMPRSVPYGIPEGYRNDYYHMRMRRDFEGGYPPDYGYNMDGRHYPEDYYSYPGQRFEHHGGTMEGIRESKFSNGSDKWDRSNGERRNIGNDLIQNLHVETHRRDPGIISRENDIRKQIRLEEGPGGPPQQSVPSSQVGKLSMQEVESGVRISKGHKDGSGGLSVFHKTGKDSIWTKIDILNKKKLCYDCQKEKWRDKITPLCKECYKSLSNSSGGNSSKKECTYCRIEFLQHRILKKAFKVFNKEICMDCCKNLCKYNTIPVRCHFCDCWSAWNSHLLCDRCSSSREQFGEPLPCDMCRKSCAFDRGEEARKKLDGRLFCFLCTFKYKKLKHEEVKKTNSEYKRAEKTLTKVDLPEIESKNEQNDDKNCFPNLSSTSDSNSKENVDWKIIAQERTVLYEKAKQHLAELQAKELSNKIETGSLITQLKESNSNLEKKNKLLEDKILRLNAELNDWQLKLNNICDEKNKQLKLIKDEKRQAIQEMEGLLEKLKSENRELMEQLNSSSNL</sequence>
<keyword evidence="2 3" id="KW-0175">Coiled coil</keyword>
<proteinExistence type="inferred from homology"/>
<comment type="similarity">
    <text evidence="1">Belongs to the FAM76 family.</text>
</comment>
<evidence type="ECO:0000256" key="3">
    <source>
        <dbReference type="SAM" id="Coils"/>
    </source>
</evidence>
<evidence type="ECO:0000256" key="1">
    <source>
        <dbReference type="ARBA" id="ARBA00009097"/>
    </source>
</evidence>
<organism evidence="5">
    <name type="scientific">Cryptosporidium hominis</name>
    <dbReference type="NCBI Taxonomy" id="237895"/>
    <lineage>
        <taxon>Eukaryota</taxon>
        <taxon>Sar</taxon>
        <taxon>Alveolata</taxon>
        <taxon>Apicomplexa</taxon>
        <taxon>Conoidasida</taxon>
        <taxon>Coccidia</taxon>
        <taxon>Eucoccidiorida</taxon>
        <taxon>Eimeriorina</taxon>
        <taxon>Cryptosporidiidae</taxon>
        <taxon>Cryptosporidium</taxon>
    </lineage>
</organism>
<evidence type="ECO:0000256" key="4">
    <source>
        <dbReference type="SAM" id="MobiDB-lite"/>
    </source>
</evidence>
<dbReference type="VEuPathDB" id="CryptoDB:ChTU502y2012_390g0120"/>
<feature type="compositionally biased region" description="Low complexity" evidence="4">
    <location>
        <begin position="140"/>
        <end position="150"/>
    </location>
</feature>
<dbReference type="AlphaFoldDB" id="A0A0S4TDG6"/>
<dbReference type="VEuPathDB" id="CryptoDB:Chro.20355"/>
<evidence type="ECO:0000256" key="2">
    <source>
        <dbReference type="ARBA" id="ARBA00023054"/>
    </source>
</evidence>
<name>A0A0S4TDG6_CRYHO</name>